<dbReference type="AlphaFoldDB" id="A0A3B0Y8B2"/>
<accession>A0A3B0Y8B2</accession>
<proteinExistence type="predicted"/>
<gene>
    <name evidence="1" type="ORF">MNBD_GAMMA10-1159</name>
</gene>
<organism evidence="1">
    <name type="scientific">hydrothermal vent metagenome</name>
    <dbReference type="NCBI Taxonomy" id="652676"/>
    <lineage>
        <taxon>unclassified sequences</taxon>
        <taxon>metagenomes</taxon>
        <taxon>ecological metagenomes</taxon>
    </lineage>
</organism>
<protein>
    <submittedName>
        <fullName evidence="1">Uncharacterized protein</fullName>
    </submittedName>
</protein>
<sequence length="43" mass="4702">MFYETPTIKNSLIDISDVLIFGIIKVGASVSRSVSRSVNHGYS</sequence>
<feature type="non-terminal residue" evidence="1">
    <location>
        <position position="43"/>
    </location>
</feature>
<name>A0A3B0Y8B2_9ZZZZ</name>
<reference evidence="1" key="1">
    <citation type="submission" date="2018-06" db="EMBL/GenBank/DDBJ databases">
        <authorList>
            <person name="Zhirakovskaya E."/>
        </authorList>
    </citation>
    <scope>NUCLEOTIDE SEQUENCE</scope>
</reference>
<evidence type="ECO:0000313" key="1">
    <source>
        <dbReference type="EMBL" id="VAW72623.1"/>
    </source>
</evidence>
<dbReference type="EMBL" id="UOFJ01000676">
    <property type="protein sequence ID" value="VAW72623.1"/>
    <property type="molecule type" value="Genomic_DNA"/>
</dbReference>